<dbReference type="InterPro" id="IPR045392">
    <property type="entry name" value="DUF6519"/>
</dbReference>
<dbReference type="InterPro" id="IPR006626">
    <property type="entry name" value="PbH1"/>
</dbReference>
<dbReference type="AlphaFoldDB" id="A0A8J3QAC8"/>
<dbReference type="RefSeq" id="WP_203910669.1">
    <property type="nucleotide sequence ID" value="NZ_BONY01000031.1"/>
</dbReference>
<protein>
    <recommendedName>
        <fullName evidence="4">Right-handed parallel beta-helix repeat-containing protein</fullName>
    </recommendedName>
</protein>
<sequence length="1102" mass="114731">MSADLSRVRFDPLRDHSGIGSLQGRVWLDADFNEQVAITDRRVRAQMVDLAPTPSIVSRLTPDAFKITEAGGVISIGAGRLYVDGLLAENHGLLTKTDLEPILAEPNGNAAIAYTQQPYRRDVTDAPTTGGQHLFYLVAWQRELDHLNTPDLVEPAIGVETTTRNQTAWQVRVLPNVGTGLTCDSTIAKWAELTAPSSARLTTGTDDSDPPSGPCEVPPSKGYRGPENQLYRVELHSATEFKWSRDNATITSAVDKSISTSRLRLTALGRDELLSIKSGDWVEVLDDRLELDHTPGEMRKVTVEEGNVILLDSPLPADLANSTHHLRVRKWDSGPIPIPASGKAFLLELGVTVTFTFAATGKPRPGDHWVFAARVADASVEKLTAAPPRGTHLHYAKLALLTIGGPVTDCRPDWPSTGESCGCEICVSPGDSLQEAIETLKKHNGGTITLCPGVYELEDVVKIDGARSIRIRGVGAATVLKAPNGVLSVTRSRDVVLENFAVSTRGDMPAVVFGSANRNCVADALRVTHEWEQGSCLGLSGVQQLLTIRNCLFTGFAGLTAQTHLDDKGLLTAGLSIQDNFFSCTGRGIDLGIDHNGVVEHTGLTSVAGNQFTACEDAGIVMTGLVPQDVAGVDGTLNIDRNMLEVTGAGIVTGGRASISGNTVVGASRVQGKHGIALQAAPPDTPDGVAMVLGNRIAGMGGTGIVVSAQLSSLLIKHNIVRKCGGGVLVQPAALSGRVSVDNNHVLDLSAGSSSLPFPGRLSDRFADRLRAEVAGQPSFREATADEPTLHFGSAAAMRASARVNPGITALSAAAIPTSATTAPASAASAASAAGGVGLAAGARSRVSAVLSEHLAASLVDRPYIQAAMLMGIAVIGVQSALISGNTIDGVAASDTGGNGYGILVASCVEARISGNMVSRIGSANSGGTSVGIGCAFWQSTMSVTDNTVRGETEEGLRAAWTPMLLMGVQRASFQLFRSAATTAGTWTFAGDSAYLMAQVTADAELTRNTLQGGGQEPAINVTVTGDVHLTGNRGSHPSETDREVARINAATAIAQGNRLSGGHPSLSITARSAAVAVGNITSGGIQINGHEVARDALNPIG</sequence>
<reference evidence="2" key="1">
    <citation type="submission" date="2021-01" db="EMBL/GenBank/DDBJ databases">
        <title>Whole genome shotgun sequence of Rhizocola hellebori NBRC 109834.</title>
        <authorList>
            <person name="Komaki H."/>
            <person name="Tamura T."/>
        </authorList>
    </citation>
    <scope>NUCLEOTIDE SEQUENCE</scope>
    <source>
        <strain evidence="2">NBRC 109834</strain>
    </source>
</reference>
<evidence type="ECO:0000313" key="2">
    <source>
        <dbReference type="EMBL" id="GIH06855.1"/>
    </source>
</evidence>
<accession>A0A8J3QAC8</accession>
<dbReference type="SUPFAM" id="SSF51126">
    <property type="entry name" value="Pectin lyase-like"/>
    <property type="match status" value="2"/>
</dbReference>
<evidence type="ECO:0000256" key="1">
    <source>
        <dbReference type="SAM" id="MobiDB-lite"/>
    </source>
</evidence>
<evidence type="ECO:0008006" key="4">
    <source>
        <dbReference type="Google" id="ProtNLM"/>
    </source>
</evidence>
<organism evidence="2 3">
    <name type="scientific">Rhizocola hellebori</name>
    <dbReference type="NCBI Taxonomy" id="1392758"/>
    <lineage>
        <taxon>Bacteria</taxon>
        <taxon>Bacillati</taxon>
        <taxon>Actinomycetota</taxon>
        <taxon>Actinomycetes</taxon>
        <taxon>Micromonosporales</taxon>
        <taxon>Micromonosporaceae</taxon>
        <taxon>Rhizocola</taxon>
    </lineage>
</organism>
<dbReference type="SMART" id="SM00710">
    <property type="entry name" value="PbH1"/>
    <property type="match status" value="7"/>
</dbReference>
<dbReference type="Pfam" id="PF20129">
    <property type="entry name" value="DUF6519"/>
    <property type="match status" value="2"/>
</dbReference>
<proteinExistence type="predicted"/>
<dbReference type="EMBL" id="BONY01000031">
    <property type="protein sequence ID" value="GIH06855.1"/>
    <property type="molecule type" value="Genomic_DNA"/>
</dbReference>
<dbReference type="InterPro" id="IPR012334">
    <property type="entry name" value="Pectin_lyas_fold"/>
</dbReference>
<comment type="caution">
    <text evidence="2">The sequence shown here is derived from an EMBL/GenBank/DDBJ whole genome shotgun (WGS) entry which is preliminary data.</text>
</comment>
<dbReference type="InterPro" id="IPR011050">
    <property type="entry name" value="Pectin_lyase_fold/virulence"/>
</dbReference>
<dbReference type="Gene3D" id="2.160.20.10">
    <property type="entry name" value="Single-stranded right-handed beta-helix, Pectin lyase-like"/>
    <property type="match status" value="1"/>
</dbReference>
<name>A0A8J3QAC8_9ACTN</name>
<dbReference type="Proteomes" id="UP000612899">
    <property type="component" value="Unassembled WGS sequence"/>
</dbReference>
<evidence type="ECO:0000313" key="3">
    <source>
        <dbReference type="Proteomes" id="UP000612899"/>
    </source>
</evidence>
<keyword evidence="3" id="KW-1185">Reference proteome</keyword>
<feature type="region of interest" description="Disordered" evidence="1">
    <location>
        <begin position="198"/>
        <end position="226"/>
    </location>
</feature>
<gene>
    <name evidence="2" type="ORF">Rhe02_49220</name>
</gene>